<dbReference type="Gene3D" id="2.60.120.380">
    <property type="match status" value="1"/>
</dbReference>
<keyword evidence="4" id="KW-1185">Reference proteome</keyword>
<dbReference type="InterPro" id="IPR010496">
    <property type="entry name" value="AL/BT2_dom"/>
</dbReference>
<feature type="domain" description="PA14" evidence="2">
    <location>
        <begin position="236"/>
        <end position="386"/>
    </location>
</feature>
<organism evidence="3 4">
    <name type="scientific">Mucilaginibacter defluvii</name>
    <dbReference type="NCBI Taxonomy" id="1196019"/>
    <lineage>
        <taxon>Bacteria</taxon>
        <taxon>Pseudomonadati</taxon>
        <taxon>Bacteroidota</taxon>
        <taxon>Sphingobacteriia</taxon>
        <taxon>Sphingobacteriales</taxon>
        <taxon>Sphingobacteriaceae</taxon>
        <taxon>Mucilaginibacter</taxon>
    </lineage>
</organism>
<dbReference type="Pfam" id="PF06439">
    <property type="entry name" value="3keto-disac_hyd"/>
    <property type="match status" value="1"/>
</dbReference>
<proteinExistence type="predicted"/>
<dbReference type="EMBL" id="BAABJI010000002">
    <property type="protein sequence ID" value="GAA4912614.1"/>
    <property type="molecule type" value="Genomic_DNA"/>
</dbReference>
<reference evidence="4" key="1">
    <citation type="journal article" date="2019" name="Int. J. Syst. Evol. Microbiol.">
        <title>The Global Catalogue of Microorganisms (GCM) 10K type strain sequencing project: providing services to taxonomists for standard genome sequencing and annotation.</title>
        <authorList>
            <consortium name="The Broad Institute Genomics Platform"/>
            <consortium name="The Broad Institute Genome Sequencing Center for Infectious Disease"/>
            <person name="Wu L."/>
            <person name="Ma J."/>
        </authorList>
    </citation>
    <scope>NUCLEOTIDE SEQUENCE [LARGE SCALE GENOMIC DNA]</scope>
    <source>
        <strain evidence="4">JCM 18283</strain>
    </source>
</reference>
<sequence>MNKLKRMLFNVPVLFCICCPVVVNAQSNSQQNKLPLTDLSAFKPTKSWQIAGDVFMDPEKTGAIRTVKGTGVLANISEDKNKGEDLIAQMQHGDMDLEMDYMMARGSNSGIYLQGLYEVQLADSWGLTDVKAGDNGGIYERWDDTRPEGQQGFDGHAPRQNVTRAPGVWQHIKIAFQAPKFDGSGKKIENARILLVELNGIKIQENVELSGPTRGALSQQEAANGPLRLQGDHGSVAFRNISYTLYNKPRPELLNLAYAVYKGKFDGEPDYKTATPEAKGTSVLLSSNVNTLQNDFLIHYTGDIKVAEPGEYSFNLGVPGGSGVMRVAGNPVVTVKENSGVGKVTLKAGTTPFDLYYSKVVDWARPALGLVVAGPGVREYLISDGNVPSLDMVDPILINVTGKNSLLRCFIDLRNGKRVTHAINVGSSAQVHYTYDADNGMLVQLWRGGFLDATPMWHERGDGSSRATGYALQFGSAKPAINKLSDVNAAWSSDTSGTGFKPIGYKLDEDKKPTFSYSIYSVTVTDATTVLDGGQGIQRTIELQQPAEKLYYRVVAADKIDEMGKGWYMIDDKGYYLHLGDDSGKPVIRNSGAQKELIVPISKKLTYSILF</sequence>
<gene>
    <name evidence="3" type="ORF">GCM10023313_14690</name>
</gene>
<evidence type="ECO:0000259" key="2">
    <source>
        <dbReference type="PROSITE" id="PS51820"/>
    </source>
</evidence>
<dbReference type="PROSITE" id="PS51820">
    <property type="entry name" value="PA14"/>
    <property type="match status" value="1"/>
</dbReference>
<dbReference type="Proteomes" id="UP001501436">
    <property type="component" value="Unassembled WGS sequence"/>
</dbReference>
<comment type="caution">
    <text evidence="3">The sequence shown here is derived from an EMBL/GenBank/DDBJ whole genome shotgun (WGS) entry which is preliminary data.</text>
</comment>
<evidence type="ECO:0000313" key="3">
    <source>
        <dbReference type="EMBL" id="GAA4912614.1"/>
    </source>
</evidence>
<keyword evidence="1" id="KW-0732">Signal</keyword>
<protein>
    <recommendedName>
        <fullName evidence="2">PA14 domain-containing protein</fullName>
    </recommendedName>
</protein>
<feature type="signal peptide" evidence="1">
    <location>
        <begin position="1"/>
        <end position="25"/>
    </location>
</feature>
<evidence type="ECO:0000313" key="4">
    <source>
        <dbReference type="Proteomes" id="UP001501436"/>
    </source>
</evidence>
<evidence type="ECO:0000256" key="1">
    <source>
        <dbReference type="SAM" id="SignalP"/>
    </source>
</evidence>
<dbReference type="Gene3D" id="2.60.120.560">
    <property type="entry name" value="Exo-inulinase, domain 1"/>
    <property type="match status" value="1"/>
</dbReference>
<dbReference type="InterPro" id="IPR037524">
    <property type="entry name" value="PA14/GLEYA"/>
</dbReference>
<dbReference type="RefSeq" id="WP_345330392.1">
    <property type="nucleotide sequence ID" value="NZ_BAABJI010000002.1"/>
</dbReference>
<name>A0ABP9FR26_9SPHI</name>
<accession>A0ABP9FR26</accession>
<feature type="chain" id="PRO_5045472166" description="PA14 domain-containing protein" evidence="1">
    <location>
        <begin position="26"/>
        <end position="611"/>
    </location>
</feature>